<organism evidence="1 2">
    <name type="scientific">Parelaphostrongylus tenuis</name>
    <name type="common">Meningeal worm</name>
    <dbReference type="NCBI Taxonomy" id="148309"/>
    <lineage>
        <taxon>Eukaryota</taxon>
        <taxon>Metazoa</taxon>
        <taxon>Ecdysozoa</taxon>
        <taxon>Nematoda</taxon>
        <taxon>Chromadorea</taxon>
        <taxon>Rhabditida</taxon>
        <taxon>Rhabditina</taxon>
        <taxon>Rhabditomorpha</taxon>
        <taxon>Strongyloidea</taxon>
        <taxon>Metastrongylidae</taxon>
        <taxon>Parelaphostrongylus</taxon>
    </lineage>
</organism>
<feature type="non-terminal residue" evidence="1">
    <location>
        <position position="1"/>
    </location>
</feature>
<name>A0AAD5N6M2_PARTN</name>
<sequence>TTNARVNPQVQYARVNPQGTAVDIRWCRTDRSHSSWDALYLQCCSFVMILKLLSSVRELVVSE</sequence>
<protein>
    <submittedName>
        <fullName evidence="1">Uncharacterized protein</fullName>
    </submittedName>
</protein>
<reference evidence="1" key="1">
    <citation type="submission" date="2021-06" db="EMBL/GenBank/DDBJ databases">
        <title>Parelaphostrongylus tenuis whole genome reference sequence.</title>
        <authorList>
            <person name="Garwood T.J."/>
            <person name="Larsen P.A."/>
            <person name="Fountain-Jones N.M."/>
            <person name="Garbe J.R."/>
            <person name="Macchietto M.G."/>
            <person name="Kania S.A."/>
            <person name="Gerhold R.W."/>
            <person name="Richards J.E."/>
            <person name="Wolf T.M."/>
        </authorList>
    </citation>
    <scope>NUCLEOTIDE SEQUENCE</scope>
    <source>
        <strain evidence="1">MNPRO001-30</strain>
        <tissue evidence="1">Meninges</tissue>
    </source>
</reference>
<dbReference type="AlphaFoldDB" id="A0AAD5N6M2"/>
<dbReference type="Proteomes" id="UP001196413">
    <property type="component" value="Unassembled WGS sequence"/>
</dbReference>
<evidence type="ECO:0000313" key="1">
    <source>
        <dbReference type="EMBL" id="KAJ1359069.1"/>
    </source>
</evidence>
<comment type="caution">
    <text evidence="1">The sequence shown here is derived from an EMBL/GenBank/DDBJ whole genome shotgun (WGS) entry which is preliminary data.</text>
</comment>
<proteinExistence type="predicted"/>
<evidence type="ECO:0000313" key="2">
    <source>
        <dbReference type="Proteomes" id="UP001196413"/>
    </source>
</evidence>
<gene>
    <name evidence="1" type="ORF">KIN20_017694</name>
</gene>
<keyword evidence="2" id="KW-1185">Reference proteome</keyword>
<dbReference type="EMBL" id="JAHQIW010003542">
    <property type="protein sequence ID" value="KAJ1359069.1"/>
    <property type="molecule type" value="Genomic_DNA"/>
</dbReference>
<accession>A0AAD5N6M2</accession>